<keyword evidence="1" id="KW-0812">Transmembrane</keyword>
<feature type="transmembrane region" description="Helical" evidence="1">
    <location>
        <begin position="43"/>
        <end position="67"/>
    </location>
</feature>
<name>A0A6G6GK27_9FLAO</name>
<organism evidence="2 3">
    <name type="scientific">Rasiella rasia</name>
    <dbReference type="NCBI Taxonomy" id="2744027"/>
    <lineage>
        <taxon>Bacteria</taxon>
        <taxon>Pseudomonadati</taxon>
        <taxon>Bacteroidota</taxon>
        <taxon>Flavobacteriia</taxon>
        <taxon>Flavobacteriales</taxon>
        <taxon>Flavobacteriaceae</taxon>
        <taxon>Rasiella</taxon>
    </lineage>
</organism>
<keyword evidence="1" id="KW-0472">Membrane</keyword>
<evidence type="ECO:0000313" key="2">
    <source>
        <dbReference type="EMBL" id="QIE58877.1"/>
    </source>
</evidence>
<reference evidence="2 3" key="1">
    <citation type="submission" date="2020-02" db="EMBL/GenBank/DDBJ databases">
        <title>Complete genome sequence of Flavobacteriaceae bacterium.</title>
        <authorList>
            <person name="Kim S.-J."/>
            <person name="Kim Y.-S."/>
            <person name="Kim K.-H."/>
        </authorList>
    </citation>
    <scope>NUCLEOTIDE SEQUENCE [LARGE SCALE GENOMIC DNA]</scope>
    <source>
        <strain evidence="2 3">RR4-40</strain>
    </source>
</reference>
<accession>A0A6G6GK27</accession>
<proteinExistence type="predicted"/>
<evidence type="ECO:0000313" key="3">
    <source>
        <dbReference type="Proteomes" id="UP000505306"/>
    </source>
</evidence>
<keyword evidence="1" id="KW-1133">Transmembrane helix</keyword>
<dbReference type="AlphaFoldDB" id="A0A6G6GK27"/>
<dbReference type="KEGG" id="mgel:G5B37_04660"/>
<feature type="transmembrane region" description="Helical" evidence="1">
    <location>
        <begin position="12"/>
        <end position="31"/>
    </location>
</feature>
<dbReference type="RefSeq" id="WP_164678906.1">
    <property type="nucleotide sequence ID" value="NZ_CP049057.1"/>
</dbReference>
<protein>
    <submittedName>
        <fullName evidence="2">Uncharacterized protein</fullName>
    </submittedName>
</protein>
<gene>
    <name evidence="2" type="ORF">G5B37_04660</name>
</gene>
<feature type="transmembrane region" description="Helical" evidence="1">
    <location>
        <begin position="74"/>
        <end position="92"/>
    </location>
</feature>
<keyword evidence="3" id="KW-1185">Reference proteome</keyword>
<dbReference type="Proteomes" id="UP000505306">
    <property type="component" value="Chromosome"/>
</dbReference>
<evidence type="ECO:0000256" key="1">
    <source>
        <dbReference type="SAM" id="Phobius"/>
    </source>
</evidence>
<dbReference type="EMBL" id="CP049057">
    <property type="protein sequence ID" value="QIE58877.1"/>
    <property type="molecule type" value="Genomic_DNA"/>
</dbReference>
<sequence length="326" mass="36860">MKNFFKPARLAFYVLMLFVFFLIGLFFAGYIEAGKNQGLAGGAIVLGYGVMFGGIAFVASFFIAHFLEISKIKVINWVLLAVLLGTCGYTYFEYKDKNARQEERNKPFQNKNTSPTEETIPVSANLLMKLDTPLSKHELGLGFYKHNFYKEPTLYFYGNITHGKSVNEHTPQDSLALGRDTFGDFTLLSAPPWLLPESMNQQFGIAYLKVIAVGREFVVVEGNSQNGQKVRIKKQGGELLYWPDFLLSTNSIDFLNAQAQVPKIKPFHEASDVNTAFEHMAILEIQGEWALVELKDKGLRQVDKGYIQWKKGDKLLINYILPNIES</sequence>